<evidence type="ECO:0000313" key="2">
    <source>
        <dbReference type="EMBL" id="MRI81121.1"/>
    </source>
</evidence>
<organism evidence="2 3">
    <name type="scientific">Fundicoccus ignavus</name>
    <dbReference type="NCBI Taxonomy" id="2664442"/>
    <lineage>
        <taxon>Bacteria</taxon>
        <taxon>Bacillati</taxon>
        <taxon>Bacillota</taxon>
        <taxon>Bacilli</taxon>
        <taxon>Lactobacillales</taxon>
        <taxon>Aerococcaceae</taxon>
        <taxon>Fundicoccus</taxon>
    </lineage>
</organism>
<dbReference type="Proteomes" id="UP000469870">
    <property type="component" value="Unassembled WGS sequence"/>
</dbReference>
<evidence type="ECO:0000256" key="1">
    <source>
        <dbReference type="SAM" id="SignalP"/>
    </source>
</evidence>
<feature type="chain" id="PRO_5032503409" evidence="1">
    <location>
        <begin position="26"/>
        <end position="207"/>
    </location>
</feature>
<proteinExistence type="predicted"/>
<dbReference type="RefSeq" id="WP_153861551.1">
    <property type="nucleotide sequence ID" value="NZ_WJQR01000003.1"/>
</dbReference>
<feature type="signal peptide" evidence="1">
    <location>
        <begin position="1"/>
        <end position="25"/>
    </location>
</feature>
<accession>A0A844C0M5</accession>
<keyword evidence="1" id="KW-0732">Signal</keyword>
<gene>
    <name evidence="2" type="ORF">GIY11_03730</name>
</gene>
<sequence length="207" mass="24421">MITKKRMITLLMVVSSLFVNKPVLASDRDTFEKIQLTEEQQVIMDMVRYKPTIYNIILNSYPQTLHVNFERLTPEGVWEEDEILSQKVEGKDTLMSFDLTYSPQITFRPNASLEDHSIYNLYSKFYPTEVDSPHKMEFVLKGQFYDKVEFEKEKAVLGIFYLTKGGALNTMNEFVYEYNYYDVEPHIFEYVEEVYAITIELADIVTY</sequence>
<comment type="caution">
    <text evidence="2">The sequence shown here is derived from an EMBL/GenBank/DDBJ whole genome shotgun (WGS) entry which is preliminary data.</text>
</comment>
<name>A0A844C0M5_9LACT</name>
<reference evidence="2 3" key="1">
    <citation type="submission" date="2019-11" db="EMBL/GenBank/DDBJ databases">
        <title>Characterisation of Fundicoccus ignavus gen. nov. sp. nov., a novel genus of the family Aerococcaceae isolated from bulk tank milk.</title>
        <authorList>
            <person name="Siebert A."/>
            <person name="Huptas C."/>
            <person name="Wenning M."/>
            <person name="Scherer S."/>
            <person name="Doll E.V."/>
        </authorList>
    </citation>
    <scope>NUCLEOTIDE SEQUENCE [LARGE SCALE GENOMIC DNA]</scope>
    <source>
        <strain evidence="2 3">DSM 109653</strain>
    </source>
</reference>
<dbReference type="EMBL" id="WJQR01000003">
    <property type="protein sequence ID" value="MRI81121.1"/>
    <property type="molecule type" value="Genomic_DNA"/>
</dbReference>
<evidence type="ECO:0000313" key="3">
    <source>
        <dbReference type="Proteomes" id="UP000469870"/>
    </source>
</evidence>
<protein>
    <submittedName>
        <fullName evidence="2">Uncharacterized protein</fullName>
    </submittedName>
</protein>
<dbReference type="AlphaFoldDB" id="A0A844C0M5"/>